<evidence type="ECO:0000256" key="1">
    <source>
        <dbReference type="ARBA" id="ARBA00004496"/>
    </source>
</evidence>
<dbReference type="Gene3D" id="6.10.140.2220">
    <property type="match status" value="1"/>
</dbReference>
<dbReference type="InParanoid" id="A0A067MWL2"/>
<dbReference type="PROSITE" id="PS50865">
    <property type="entry name" value="ZF_MYND_2"/>
    <property type="match status" value="1"/>
</dbReference>
<dbReference type="InterPro" id="IPR051664">
    <property type="entry name" value="MYND-type_zinc_finger"/>
</dbReference>
<keyword evidence="3" id="KW-0963">Cytoplasm</keyword>
<evidence type="ECO:0000313" key="10">
    <source>
        <dbReference type="EMBL" id="KDQ15921.1"/>
    </source>
</evidence>
<comment type="subcellular location">
    <subcellularLocation>
        <location evidence="1">Cytoplasm</location>
    </subcellularLocation>
</comment>
<feature type="region of interest" description="Disordered" evidence="8">
    <location>
        <begin position="556"/>
        <end position="597"/>
    </location>
</feature>
<feature type="region of interest" description="Disordered" evidence="8">
    <location>
        <begin position="343"/>
        <end position="365"/>
    </location>
</feature>
<dbReference type="GO" id="GO:0008270">
    <property type="term" value="F:zinc ion binding"/>
    <property type="evidence" value="ECO:0007669"/>
    <property type="project" value="UniProtKB-KW"/>
</dbReference>
<reference evidence="11" key="1">
    <citation type="journal article" date="2014" name="Proc. Natl. Acad. Sci. U.S.A.">
        <title>Extensive sampling of basidiomycete genomes demonstrates inadequacy of the white-rot/brown-rot paradigm for wood decay fungi.</title>
        <authorList>
            <person name="Riley R."/>
            <person name="Salamov A.A."/>
            <person name="Brown D.W."/>
            <person name="Nagy L.G."/>
            <person name="Floudas D."/>
            <person name="Held B.W."/>
            <person name="Levasseur A."/>
            <person name="Lombard V."/>
            <person name="Morin E."/>
            <person name="Otillar R."/>
            <person name="Lindquist E.A."/>
            <person name="Sun H."/>
            <person name="LaButti K.M."/>
            <person name="Schmutz J."/>
            <person name="Jabbour D."/>
            <person name="Luo H."/>
            <person name="Baker S.E."/>
            <person name="Pisabarro A.G."/>
            <person name="Walton J.D."/>
            <person name="Blanchette R.A."/>
            <person name="Henrissat B."/>
            <person name="Martin F."/>
            <person name="Cullen D."/>
            <person name="Hibbett D.S."/>
            <person name="Grigoriev I.V."/>
        </authorList>
    </citation>
    <scope>NUCLEOTIDE SEQUENCE [LARGE SCALE GENOMIC DNA]</scope>
    <source>
        <strain evidence="11">FD-172 SS1</strain>
    </source>
</reference>
<organism evidence="10 11">
    <name type="scientific">Botryobasidium botryosum (strain FD-172 SS1)</name>
    <dbReference type="NCBI Taxonomy" id="930990"/>
    <lineage>
        <taxon>Eukaryota</taxon>
        <taxon>Fungi</taxon>
        <taxon>Dikarya</taxon>
        <taxon>Basidiomycota</taxon>
        <taxon>Agaricomycotina</taxon>
        <taxon>Agaricomycetes</taxon>
        <taxon>Cantharellales</taxon>
        <taxon>Botryobasidiaceae</taxon>
        <taxon>Botryobasidium</taxon>
    </lineage>
</organism>
<dbReference type="OrthoDB" id="5594178at2759"/>
<sequence>MRESNYAFASQGRACICISSQLYDRRALDTTSALPLQNSLTHLTYLTNTSPRIREILTVDGGLERLVRILRDFCTSPPPPVSPTRFYGLLPPGSSITKPPKPAPGAPVSFDRGAADRFSLAFRCVVNIGVRGSEPIRSRVVQAGMLDVVGAVLEAWLLTKGFAIGPSATGSGAPRESREVRLARRLEMMEREAERLRETQASLPAELARRLHQHQVHGHSHIAAEIASAAEEASSTSSGRTSGDEVDEDMMDVTPLPPNNAYASASSSSYLTSSAGTAPIPIRNSSPISGRRGSSNPMSADTSANSTPQGSTTPTGTMTLGSRDRSGTIVRRTVWDTAATGAPGRRLHRDAGDETDMETDGEHDVTGLNATRAPVAVIDDANLEMIVGGMAIGGVEMGIEQGIITMAPNDDLAMGAPPGAPGAMDGFGGMPPGGLTPRATNDATPRARIASLDATNAPTPTARTHLQVPGMAPVAPTQGATAVPANTETMLNVQRMIAMLSSRGTASNPGGPGGPADSPPAQEGLYREEDVLLSLQLLAYLSKYPHVRQAFYKPREPFTPFAGSDNPTTSRSSAKGSAPSYPSAPLSTSEIPPRPAMSTSPNVFTLVERFTFRPSPSEPNLPPLPKEIHYWACVIMRNACRKDESRGGIRQCANMMCGRWEAFPREFAKCRRCRKAKYCGKECQSRAWAEGHRFWCSAKETEEGVPGGADVLDGADGMAGIAVAVAAIAGQQGGLDWQAVVAPTGVAPPAAAAGARRHHHHHHHHHHHTRGEGTATPTGAAAVALGRQVAQTAMAATPLPRATGGSTDRPPRMGTVVNAAAAIAFHQQQQQHLAQQQQQVQHGAQNRNIFLRVGGPRVARAPGQAVAGTPSVSTTNRTPRTSAIASTSTSSSSGAASSSQYDMMDVDSPPRETTMSATNAPPSSSSVNGNTYIQQLPHSSAIRPPPSDRTRRRAGTLPGSFVGPSMSTADIPGSINHSRTAERPVAPVPSTSNSAYRREREDPSSAREQQRAGEMVLRVAGLRVSRRERDASEDIMMAE</sequence>
<keyword evidence="4" id="KW-0479">Metal-binding</keyword>
<dbReference type="Proteomes" id="UP000027195">
    <property type="component" value="Unassembled WGS sequence"/>
</dbReference>
<accession>A0A067MWL2</accession>
<feature type="compositionally biased region" description="Polar residues" evidence="8">
    <location>
        <begin position="283"/>
        <end position="305"/>
    </location>
</feature>
<dbReference type="InterPro" id="IPR002893">
    <property type="entry name" value="Znf_MYND"/>
</dbReference>
<name>A0A067MWL2_BOTB1</name>
<feature type="compositionally biased region" description="Low complexity" evidence="8">
    <location>
        <begin position="881"/>
        <end position="899"/>
    </location>
</feature>
<keyword evidence="6" id="KW-0862">Zinc</keyword>
<evidence type="ECO:0000256" key="6">
    <source>
        <dbReference type="ARBA" id="ARBA00022833"/>
    </source>
</evidence>
<evidence type="ECO:0000256" key="3">
    <source>
        <dbReference type="ARBA" id="ARBA00022490"/>
    </source>
</evidence>
<evidence type="ECO:0000313" key="11">
    <source>
        <dbReference type="Proteomes" id="UP000027195"/>
    </source>
</evidence>
<dbReference type="AlphaFoldDB" id="A0A067MWL2"/>
<dbReference type="PANTHER" id="PTHR47442:SF1">
    <property type="entry name" value="MYND-TYPE ZINC FINGER PROTEIN MUB1"/>
    <property type="match status" value="1"/>
</dbReference>
<dbReference type="GO" id="GO:0005737">
    <property type="term" value="C:cytoplasm"/>
    <property type="evidence" value="ECO:0007669"/>
    <property type="project" value="UniProtKB-SubCell"/>
</dbReference>
<feature type="compositionally biased region" description="Low complexity" evidence="8">
    <location>
        <begin position="259"/>
        <end position="278"/>
    </location>
</feature>
<evidence type="ECO:0000259" key="9">
    <source>
        <dbReference type="PROSITE" id="PS50865"/>
    </source>
</evidence>
<dbReference type="GO" id="GO:1990304">
    <property type="term" value="C:MUB1-RAD6-UBR2 ubiquitin ligase complex"/>
    <property type="evidence" value="ECO:0007669"/>
    <property type="project" value="TreeGrafter"/>
</dbReference>
<dbReference type="GO" id="GO:0006511">
    <property type="term" value="P:ubiquitin-dependent protein catabolic process"/>
    <property type="evidence" value="ECO:0007669"/>
    <property type="project" value="TreeGrafter"/>
</dbReference>
<feature type="compositionally biased region" description="Polar residues" evidence="8">
    <location>
        <begin position="565"/>
        <end position="575"/>
    </location>
</feature>
<feature type="compositionally biased region" description="Low complexity" evidence="8">
    <location>
        <begin position="504"/>
        <end position="521"/>
    </location>
</feature>
<evidence type="ECO:0000256" key="8">
    <source>
        <dbReference type="SAM" id="MobiDB-lite"/>
    </source>
</evidence>
<feature type="compositionally biased region" description="Polar residues" evidence="8">
    <location>
        <begin position="911"/>
        <end position="938"/>
    </location>
</feature>
<dbReference type="Pfam" id="PF01753">
    <property type="entry name" value="zf-MYND"/>
    <property type="match status" value="1"/>
</dbReference>
<dbReference type="PANTHER" id="PTHR47442">
    <property type="entry name" value="MYND-TYPE ZINC FINGER PROTEIN MUB1"/>
    <property type="match status" value="1"/>
</dbReference>
<feature type="region of interest" description="Disordered" evidence="8">
    <location>
        <begin position="748"/>
        <end position="776"/>
    </location>
</feature>
<feature type="region of interest" description="Disordered" evidence="8">
    <location>
        <begin position="228"/>
        <end position="326"/>
    </location>
</feature>
<evidence type="ECO:0000256" key="7">
    <source>
        <dbReference type="PROSITE-ProRule" id="PRU00134"/>
    </source>
</evidence>
<evidence type="ECO:0000256" key="5">
    <source>
        <dbReference type="ARBA" id="ARBA00022771"/>
    </source>
</evidence>
<dbReference type="HOGENOM" id="CLU_006990_1_0_1"/>
<feature type="domain" description="MYND-type" evidence="9">
    <location>
        <begin position="654"/>
        <end position="696"/>
    </location>
</feature>
<dbReference type="GO" id="GO:0007163">
    <property type="term" value="P:establishment or maintenance of cell polarity"/>
    <property type="evidence" value="ECO:0007669"/>
    <property type="project" value="TreeGrafter"/>
</dbReference>
<feature type="compositionally biased region" description="Low complexity" evidence="8">
    <location>
        <begin position="228"/>
        <end position="241"/>
    </location>
</feature>
<feature type="region of interest" description="Disordered" evidence="8">
    <location>
        <begin position="860"/>
        <end position="1013"/>
    </location>
</feature>
<proteinExistence type="inferred from homology"/>
<dbReference type="EMBL" id="KL198030">
    <property type="protein sequence ID" value="KDQ15921.1"/>
    <property type="molecule type" value="Genomic_DNA"/>
</dbReference>
<comment type="similarity">
    <text evidence="2">Belongs to the MUB1/samB family.</text>
</comment>
<evidence type="ECO:0000256" key="4">
    <source>
        <dbReference type="ARBA" id="ARBA00022723"/>
    </source>
</evidence>
<feature type="compositionally biased region" description="Basic residues" evidence="8">
    <location>
        <begin position="755"/>
        <end position="769"/>
    </location>
</feature>
<evidence type="ECO:0000256" key="2">
    <source>
        <dbReference type="ARBA" id="ARBA00010655"/>
    </source>
</evidence>
<feature type="compositionally biased region" description="Polar residues" evidence="8">
    <location>
        <begin position="870"/>
        <end position="880"/>
    </location>
</feature>
<feature type="compositionally biased region" description="Basic and acidic residues" evidence="8">
    <location>
        <begin position="996"/>
        <end position="1011"/>
    </location>
</feature>
<dbReference type="SUPFAM" id="SSF144232">
    <property type="entry name" value="HIT/MYND zinc finger-like"/>
    <property type="match status" value="1"/>
</dbReference>
<feature type="compositionally biased region" description="Low complexity" evidence="8">
    <location>
        <begin position="306"/>
        <end position="321"/>
    </location>
</feature>
<keyword evidence="11" id="KW-1185">Reference proteome</keyword>
<dbReference type="FunCoup" id="A0A067MWL2">
    <property type="interactions" value="1"/>
</dbReference>
<protein>
    <recommendedName>
        <fullName evidence="9">MYND-type domain-containing protein</fullName>
    </recommendedName>
</protein>
<keyword evidence="5 7" id="KW-0863">Zinc-finger</keyword>
<gene>
    <name evidence="10" type="ORF">BOTBODRAFT_173584</name>
</gene>
<feature type="region of interest" description="Disordered" evidence="8">
    <location>
        <begin position="503"/>
        <end position="522"/>
    </location>
</feature>